<evidence type="ECO:0000256" key="3">
    <source>
        <dbReference type="ARBA" id="ARBA00012485"/>
    </source>
</evidence>
<dbReference type="FunFam" id="2.20.70.10:FF:000014">
    <property type="entry name" value="E3 ubiquitin-protein ligase SMURF1"/>
    <property type="match status" value="1"/>
</dbReference>
<dbReference type="SMART" id="SM00119">
    <property type="entry name" value="HECTc"/>
    <property type="match status" value="1"/>
</dbReference>
<dbReference type="PROSITE" id="PS50237">
    <property type="entry name" value="HECT"/>
    <property type="match status" value="1"/>
</dbReference>
<keyword evidence="4" id="KW-0808">Transferase</keyword>
<dbReference type="PANTHER" id="PTHR11254">
    <property type="entry name" value="HECT DOMAIN UBIQUITIN-PROTEIN LIGASE"/>
    <property type="match status" value="1"/>
</dbReference>
<comment type="catalytic activity">
    <reaction evidence="1">
        <text>S-ubiquitinyl-[E2 ubiquitin-conjugating enzyme]-L-cysteine + [acceptor protein]-L-lysine = [E2 ubiquitin-conjugating enzyme]-L-cysteine + N(6)-ubiquitinyl-[acceptor protein]-L-lysine.</text>
        <dbReference type="EC" id="2.3.2.26"/>
    </reaction>
</comment>
<dbReference type="AlphaFoldDB" id="A0A482VLW5"/>
<feature type="domain" description="WW" evidence="8">
    <location>
        <begin position="261"/>
        <end position="294"/>
    </location>
</feature>
<feature type="domain" description="HECT" evidence="9">
    <location>
        <begin position="491"/>
        <end position="614"/>
    </location>
</feature>
<dbReference type="Proteomes" id="UP000292052">
    <property type="component" value="Unassembled WGS sequence"/>
</dbReference>
<comment type="caution">
    <text evidence="6">Lacks conserved residue(s) required for the propagation of feature annotation.</text>
</comment>
<feature type="region of interest" description="Disordered" evidence="7">
    <location>
        <begin position="374"/>
        <end position="400"/>
    </location>
</feature>
<evidence type="ECO:0000256" key="1">
    <source>
        <dbReference type="ARBA" id="ARBA00000885"/>
    </source>
</evidence>
<comment type="caution">
    <text evidence="10">The sequence shown here is derived from an EMBL/GenBank/DDBJ whole genome shotgun (WGS) entry which is preliminary data.</text>
</comment>
<dbReference type="PROSITE" id="PS01159">
    <property type="entry name" value="WW_DOMAIN_1"/>
    <property type="match status" value="1"/>
</dbReference>
<evidence type="ECO:0000259" key="9">
    <source>
        <dbReference type="PROSITE" id="PS50237"/>
    </source>
</evidence>
<feature type="domain" description="WW" evidence="8">
    <location>
        <begin position="74"/>
        <end position="107"/>
    </location>
</feature>
<evidence type="ECO:0000313" key="11">
    <source>
        <dbReference type="Proteomes" id="UP000292052"/>
    </source>
</evidence>
<comment type="pathway">
    <text evidence="2">Protein modification; protein ubiquitination.</text>
</comment>
<dbReference type="Gene3D" id="2.20.70.10">
    <property type="match status" value="3"/>
</dbReference>
<dbReference type="Pfam" id="PF00397">
    <property type="entry name" value="WW"/>
    <property type="match status" value="2"/>
</dbReference>
<dbReference type="UniPathway" id="UPA00143"/>
<name>A0A482VLW5_ASBVE</name>
<evidence type="ECO:0000256" key="4">
    <source>
        <dbReference type="ARBA" id="ARBA00022679"/>
    </source>
</evidence>
<keyword evidence="5 6" id="KW-0833">Ubl conjugation pathway</keyword>
<evidence type="ECO:0000259" key="8">
    <source>
        <dbReference type="PROSITE" id="PS50020"/>
    </source>
</evidence>
<feature type="compositionally biased region" description="Low complexity" evidence="7">
    <location>
        <begin position="184"/>
        <end position="211"/>
    </location>
</feature>
<dbReference type="PANTHER" id="PTHR11254:SF395">
    <property type="entry name" value="E3 UBIQUITIN-PROTEIN LIGASE SMURF1"/>
    <property type="match status" value="1"/>
</dbReference>
<dbReference type="Pfam" id="PF00632">
    <property type="entry name" value="HECT"/>
    <property type="match status" value="1"/>
</dbReference>
<dbReference type="EMBL" id="QDEB01087444">
    <property type="protein sequence ID" value="RZC33616.1"/>
    <property type="molecule type" value="Genomic_DNA"/>
</dbReference>
<feature type="domain" description="WW" evidence="8">
    <location>
        <begin position="309"/>
        <end position="360"/>
    </location>
</feature>
<dbReference type="InterPro" id="IPR050409">
    <property type="entry name" value="E3_ubiq-protein_ligase"/>
</dbReference>
<feature type="compositionally biased region" description="Low complexity" evidence="7">
    <location>
        <begin position="246"/>
        <end position="259"/>
    </location>
</feature>
<dbReference type="CDD" id="cd00201">
    <property type="entry name" value="WW"/>
    <property type="match status" value="3"/>
</dbReference>
<dbReference type="OrthoDB" id="423283at2759"/>
<dbReference type="Gene3D" id="3.90.1750.10">
    <property type="entry name" value="Hect, E3 ligase catalytic domains"/>
    <property type="match status" value="1"/>
</dbReference>
<dbReference type="InterPro" id="IPR000569">
    <property type="entry name" value="HECT_dom"/>
</dbReference>
<dbReference type="GO" id="GO:0005737">
    <property type="term" value="C:cytoplasm"/>
    <property type="evidence" value="ECO:0007669"/>
    <property type="project" value="UniProtKB-ARBA"/>
</dbReference>
<dbReference type="GO" id="GO:0061630">
    <property type="term" value="F:ubiquitin protein ligase activity"/>
    <property type="evidence" value="ECO:0007669"/>
    <property type="project" value="UniProtKB-EC"/>
</dbReference>
<organism evidence="10 11">
    <name type="scientific">Asbolus verrucosus</name>
    <name type="common">Desert ironclad beetle</name>
    <dbReference type="NCBI Taxonomy" id="1661398"/>
    <lineage>
        <taxon>Eukaryota</taxon>
        <taxon>Metazoa</taxon>
        <taxon>Ecdysozoa</taxon>
        <taxon>Arthropoda</taxon>
        <taxon>Hexapoda</taxon>
        <taxon>Insecta</taxon>
        <taxon>Pterygota</taxon>
        <taxon>Neoptera</taxon>
        <taxon>Endopterygota</taxon>
        <taxon>Coleoptera</taxon>
        <taxon>Polyphaga</taxon>
        <taxon>Cucujiformia</taxon>
        <taxon>Tenebrionidae</taxon>
        <taxon>Pimeliinae</taxon>
        <taxon>Asbolus</taxon>
    </lineage>
</organism>
<dbReference type="InterPro" id="IPR036020">
    <property type="entry name" value="WW_dom_sf"/>
</dbReference>
<protein>
    <recommendedName>
        <fullName evidence="3">HECT-type E3 ubiquitin transferase</fullName>
        <ecNumber evidence="3">2.3.2.26</ecNumber>
    </recommendedName>
</protein>
<feature type="compositionally biased region" description="Basic and acidic residues" evidence="7">
    <location>
        <begin position="212"/>
        <end position="229"/>
    </location>
</feature>
<feature type="compositionally biased region" description="Low complexity" evidence="7">
    <location>
        <begin position="135"/>
        <end position="149"/>
    </location>
</feature>
<dbReference type="FunFam" id="3.90.1750.10:FF:000079">
    <property type="entry name" value="E3 ubiquitin-protein ligase"/>
    <property type="match status" value="1"/>
</dbReference>
<dbReference type="STRING" id="1661398.A0A482VLW5"/>
<dbReference type="GO" id="GO:0030514">
    <property type="term" value="P:negative regulation of BMP signaling pathway"/>
    <property type="evidence" value="ECO:0007669"/>
    <property type="project" value="TreeGrafter"/>
</dbReference>
<dbReference type="PROSITE" id="PS50020">
    <property type="entry name" value="WW_DOMAIN_2"/>
    <property type="match status" value="3"/>
</dbReference>
<dbReference type="GO" id="GO:0016567">
    <property type="term" value="P:protein ubiquitination"/>
    <property type="evidence" value="ECO:0007669"/>
    <property type="project" value="UniProtKB-UniPathway"/>
</dbReference>
<dbReference type="GO" id="GO:0043161">
    <property type="term" value="P:proteasome-mediated ubiquitin-dependent protein catabolic process"/>
    <property type="evidence" value="ECO:0007669"/>
    <property type="project" value="TreeGrafter"/>
</dbReference>
<dbReference type="InterPro" id="IPR001202">
    <property type="entry name" value="WW_dom"/>
</dbReference>
<accession>A0A482VLW5</accession>
<feature type="compositionally biased region" description="Low complexity" evidence="7">
    <location>
        <begin position="156"/>
        <end position="167"/>
    </location>
</feature>
<keyword evidence="11" id="KW-1185">Reference proteome</keyword>
<gene>
    <name evidence="10" type="ORF">BDFB_009157</name>
</gene>
<evidence type="ECO:0000313" key="10">
    <source>
        <dbReference type="EMBL" id="RZC33616.1"/>
    </source>
</evidence>
<dbReference type="InterPro" id="IPR035983">
    <property type="entry name" value="Hect_E3_ubiquitin_ligase"/>
</dbReference>
<evidence type="ECO:0000256" key="2">
    <source>
        <dbReference type="ARBA" id="ARBA00004906"/>
    </source>
</evidence>
<dbReference type="SUPFAM" id="SSF56204">
    <property type="entry name" value="Hect, E3 ligase catalytic domain"/>
    <property type="match status" value="1"/>
</dbReference>
<feature type="region of interest" description="Disordered" evidence="7">
    <location>
        <begin position="46"/>
        <end position="83"/>
    </location>
</feature>
<evidence type="ECO:0000256" key="5">
    <source>
        <dbReference type="ARBA" id="ARBA00022786"/>
    </source>
</evidence>
<sequence>MSAQCSKLTKKLFSDQCLDLGKASQEDSEPVKGQIIISLLSRDGPCSGTPLAVVGPQGELRGPPDHDGSATLNEDLPPGWEERRTSNGRLYYVNHVTRSTQWIKPQPTNKNRRRPNDNNNEGGTPEILNNNETLTPSSSTSPVSPVVSPQKEQLRPTPSVPTSPASPQGGNFIQLSPTSTSVVPAPNNISCNASNNNGVANGSDAVSPQRGAGRERRQRSAEERRDGSSRRRSGRNVRNSGGGGPAVQNNQQAQGSAASKLDLPPGYELRTTQQGQVYFFHIPTGVSTWHDPRIPKDLAPLSLALDHLGPLPPGWEMRQTASGRVLRPSFRKTKTITLFRRQIYFVDHNNRTTQFTDPRLNTQILNNILRRASATSNTAKPAPVATTTATPPTTTTTTTTTATAPAVLTNGQAAPQNPAPLSPRTRLGEELPQGLLNDCEHLPKYRRDLVAKLKALRAELTALQPQSGHCRLEVSRSEVFEESYRLIMKMRPKDMRKRLMVKFKGEEGLDYGGVAREWLHLLSREMLNPQYGLFQYSRDDHYTLQINPDSAINPEHLSYFHFVGRVLGIAVFHNHQLEGGFTLPFYKQLLNKPITLQDIEGVDPELHRSLTWML</sequence>
<reference evidence="10 11" key="1">
    <citation type="submission" date="2017-03" db="EMBL/GenBank/DDBJ databases">
        <title>Genome of the blue death feigning beetle - Asbolus verrucosus.</title>
        <authorList>
            <person name="Rider S.D."/>
        </authorList>
    </citation>
    <scope>NUCLEOTIDE SEQUENCE [LARGE SCALE GENOMIC DNA]</scope>
    <source>
        <strain evidence="10">Butters</strain>
        <tissue evidence="10">Head and leg muscle</tissue>
    </source>
</reference>
<dbReference type="EC" id="2.3.2.26" evidence="3"/>
<feature type="region of interest" description="Disordered" evidence="7">
    <location>
        <begin position="101"/>
        <end position="267"/>
    </location>
</feature>
<feature type="compositionally biased region" description="Polar residues" evidence="7">
    <location>
        <begin position="168"/>
        <end position="182"/>
    </location>
</feature>
<dbReference type="SUPFAM" id="SSF51045">
    <property type="entry name" value="WW domain"/>
    <property type="match status" value="3"/>
</dbReference>
<feature type="compositionally biased region" description="Low complexity" evidence="7">
    <location>
        <begin position="378"/>
        <end position="400"/>
    </location>
</feature>
<evidence type="ECO:0000256" key="7">
    <source>
        <dbReference type="SAM" id="MobiDB-lite"/>
    </source>
</evidence>
<evidence type="ECO:0000256" key="6">
    <source>
        <dbReference type="PROSITE-ProRule" id="PRU00104"/>
    </source>
</evidence>
<proteinExistence type="predicted"/>
<dbReference type="SMART" id="SM00456">
    <property type="entry name" value="WW"/>
    <property type="match status" value="3"/>
</dbReference>